<dbReference type="AlphaFoldDB" id="A0A5A8F2R5"/>
<evidence type="ECO:0000313" key="5">
    <source>
        <dbReference type="EMBL" id="KAA0257754.1"/>
    </source>
</evidence>
<protein>
    <submittedName>
        <fullName evidence="5">ParB/RepB/Spo0J family partition protein</fullName>
    </submittedName>
</protein>
<dbReference type="Gene3D" id="1.10.10.2830">
    <property type="match status" value="1"/>
</dbReference>
<evidence type="ECO:0000313" key="6">
    <source>
        <dbReference type="Proteomes" id="UP000322876"/>
    </source>
</evidence>
<keyword evidence="6" id="KW-1185">Reference proteome</keyword>
<gene>
    <name evidence="5" type="ORF">FHQ18_08410</name>
</gene>
<dbReference type="InterPro" id="IPR050336">
    <property type="entry name" value="Chromosome_partition/occlusion"/>
</dbReference>
<evidence type="ECO:0000256" key="2">
    <source>
        <dbReference type="ARBA" id="ARBA00022829"/>
    </source>
</evidence>
<dbReference type="InterPro" id="IPR004437">
    <property type="entry name" value="ParB/RepB/Spo0J"/>
</dbReference>
<dbReference type="RefSeq" id="WP_149266727.1">
    <property type="nucleotide sequence ID" value="NZ_VFJB01000006.1"/>
</dbReference>
<dbReference type="PANTHER" id="PTHR33375">
    <property type="entry name" value="CHROMOSOME-PARTITIONING PROTEIN PARB-RELATED"/>
    <property type="match status" value="1"/>
</dbReference>
<dbReference type="InterPro" id="IPR036086">
    <property type="entry name" value="ParB/Sulfiredoxin_sf"/>
</dbReference>
<dbReference type="GO" id="GO:0007059">
    <property type="term" value="P:chromosome segregation"/>
    <property type="evidence" value="ECO:0007669"/>
    <property type="project" value="UniProtKB-KW"/>
</dbReference>
<name>A0A5A8F2R5_9BACT</name>
<dbReference type="Pfam" id="PF02195">
    <property type="entry name" value="ParB_N"/>
    <property type="match status" value="1"/>
</dbReference>
<dbReference type="Pfam" id="PF23552">
    <property type="entry name" value="ParB_C"/>
    <property type="match status" value="1"/>
</dbReference>
<comment type="caution">
    <text evidence="5">The sequence shown here is derived from an EMBL/GenBank/DDBJ whole genome shotgun (WGS) entry which is preliminary data.</text>
</comment>
<dbReference type="SUPFAM" id="SSF110849">
    <property type="entry name" value="ParB/Sulfiredoxin"/>
    <property type="match status" value="1"/>
</dbReference>
<dbReference type="InterPro" id="IPR041468">
    <property type="entry name" value="HTH_ParB/Spo0J"/>
</dbReference>
<dbReference type="FunFam" id="3.90.1530.30:FF:000001">
    <property type="entry name" value="Chromosome partitioning protein ParB"/>
    <property type="match status" value="1"/>
</dbReference>
<evidence type="ECO:0000259" key="4">
    <source>
        <dbReference type="SMART" id="SM00470"/>
    </source>
</evidence>
<dbReference type="GO" id="GO:0005694">
    <property type="term" value="C:chromosome"/>
    <property type="evidence" value="ECO:0007669"/>
    <property type="project" value="TreeGrafter"/>
</dbReference>
<dbReference type="Gene3D" id="3.90.1530.30">
    <property type="match status" value="1"/>
</dbReference>
<sequence length="284" mass="32429">MSKRNPLGRGLESLIPSKNDNKDERKIVKEIDVVDIKPNENQPRKIFDREKLEELAASIKSKGVIQPILVERVENGYVILAGERRWRAAALAGLKKIPAIVIDKTTEQEKIEIGLIENIQRESLNPVELAEAFKTLMERYGYTQEQVASIVGKSRAAVANTLRLLNLDEKSFQALKEGHISEGHARALLGIEDIEYRLYVLKEIIEKNLSVRDVEKLVKRKNKKVQNKDEQSKDVFIMALEEELENYFKTKIDIKMKKKGGAIVINFNSSDELDRIINILRGEL</sequence>
<evidence type="ECO:0000256" key="1">
    <source>
        <dbReference type="ARBA" id="ARBA00006295"/>
    </source>
</evidence>
<dbReference type="InterPro" id="IPR003115">
    <property type="entry name" value="ParB_N"/>
</dbReference>
<dbReference type="EMBL" id="VFJB01000006">
    <property type="protein sequence ID" value="KAA0257754.1"/>
    <property type="molecule type" value="Genomic_DNA"/>
</dbReference>
<dbReference type="GO" id="GO:0003677">
    <property type="term" value="F:DNA binding"/>
    <property type="evidence" value="ECO:0007669"/>
    <property type="project" value="UniProtKB-KW"/>
</dbReference>
<dbReference type="OrthoDB" id="9802051at2"/>
<feature type="domain" description="ParB-like N-terminal" evidence="4">
    <location>
        <begin position="29"/>
        <end position="119"/>
    </location>
</feature>
<dbReference type="FunFam" id="1.10.10.2830:FF:000001">
    <property type="entry name" value="Chromosome partitioning protein ParB"/>
    <property type="match status" value="1"/>
</dbReference>
<dbReference type="SMART" id="SM00470">
    <property type="entry name" value="ParB"/>
    <property type="match status" value="1"/>
</dbReference>
<accession>A0A5A8F2R5</accession>
<dbReference type="GO" id="GO:0045881">
    <property type="term" value="P:positive regulation of sporulation resulting in formation of a cellular spore"/>
    <property type="evidence" value="ECO:0007669"/>
    <property type="project" value="TreeGrafter"/>
</dbReference>
<comment type="similarity">
    <text evidence="1">Belongs to the ParB family.</text>
</comment>
<evidence type="ECO:0000256" key="3">
    <source>
        <dbReference type="ARBA" id="ARBA00023125"/>
    </source>
</evidence>
<organism evidence="5 6">
    <name type="scientific">Deferribacter autotrophicus</name>
    <dbReference type="NCBI Taxonomy" id="500465"/>
    <lineage>
        <taxon>Bacteria</taxon>
        <taxon>Pseudomonadati</taxon>
        <taxon>Deferribacterota</taxon>
        <taxon>Deferribacteres</taxon>
        <taxon>Deferribacterales</taxon>
        <taxon>Deferribacteraceae</taxon>
        <taxon>Deferribacter</taxon>
    </lineage>
</organism>
<dbReference type="InterPro" id="IPR057240">
    <property type="entry name" value="ParB_dimer_C"/>
</dbReference>
<dbReference type="Proteomes" id="UP000322876">
    <property type="component" value="Unassembled WGS sequence"/>
</dbReference>
<keyword evidence="2" id="KW-0159">Chromosome partition</keyword>
<proteinExistence type="inferred from homology"/>
<dbReference type="NCBIfam" id="TIGR00180">
    <property type="entry name" value="parB_part"/>
    <property type="match status" value="1"/>
</dbReference>
<reference evidence="5 6" key="1">
    <citation type="submission" date="2019-06" db="EMBL/GenBank/DDBJ databases">
        <title>Genomic insights into carbon and energy metabolism of Deferribacter autotrophicus revealed new metabolic traits in the phylum Deferribacteres.</title>
        <authorList>
            <person name="Slobodkin A.I."/>
            <person name="Slobodkina G.B."/>
            <person name="Allioux M."/>
            <person name="Alain K."/>
            <person name="Jebbar M."/>
            <person name="Shadrin V."/>
            <person name="Kublanov I.V."/>
            <person name="Toshchakov S.V."/>
            <person name="Bonch-Osmolovskaya E.A."/>
        </authorList>
    </citation>
    <scope>NUCLEOTIDE SEQUENCE [LARGE SCALE GENOMIC DNA]</scope>
    <source>
        <strain evidence="5 6">SL50</strain>
    </source>
</reference>
<dbReference type="CDD" id="cd16393">
    <property type="entry name" value="SPO0J_N"/>
    <property type="match status" value="1"/>
</dbReference>
<dbReference type="Pfam" id="PF17762">
    <property type="entry name" value="HTH_ParB"/>
    <property type="match status" value="1"/>
</dbReference>
<keyword evidence="3" id="KW-0238">DNA-binding</keyword>
<dbReference type="PANTHER" id="PTHR33375:SF1">
    <property type="entry name" value="CHROMOSOME-PARTITIONING PROTEIN PARB-RELATED"/>
    <property type="match status" value="1"/>
</dbReference>